<evidence type="ECO:0000313" key="2">
    <source>
        <dbReference type="EMBL" id="GGL19794.1"/>
    </source>
</evidence>
<organism evidence="2 3">
    <name type="scientific">Mangrovihabitans endophyticus</name>
    <dbReference type="NCBI Taxonomy" id="1751298"/>
    <lineage>
        <taxon>Bacteria</taxon>
        <taxon>Bacillati</taxon>
        <taxon>Actinomycetota</taxon>
        <taxon>Actinomycetes</taxon>
        <taxon>Micromonosporales</taxon>
        <taxon>Micromonosporaceae</taxon>
        <taxon>Mangrovihabitans</taxon>
    </lineage>
</organism>
<dbReference type="SUPFAM" id="SSF55729">
    <property type="entry name" value="Acyl-CoA N-acyltransferases (Nat)"/>
    <property type="match status" value="1"/>
</dbReference>
<dbReference type="InterPro" id="IPR000182">
    <property type="entry name" value="GNAT_dom"/>
</dbReference>
<dbReference type="Pfam" id="PF00583">
    <property type="entry name" value="Acetyltransf_1"/>
    <property type="match status" value="1"/>
</dbReference>
<dbReference type="CDD" id="cd04301">
    <property type="entry name" value="NAT_SF"/>
    <property type="match status" value="1"/>
</dbReference>
<feature type="domain" description="N-acetyltransferase" evidence="1">
    <location>
        <begin position="30"/>
        <end position="185"/>
    </location>
</feature>
<dbReference type="GO" id="GO:0016747">
    <property type="term" value="F:acyltransferase activity, transferring groups other than amino-acyl groups"/>
    <property type="evidence" value="ECO:0007669"/>
    <property type="project" value="InterPro"/>
</dbReference>
<comment type="caution">
    <text evidence="2">The sequence shown here is derived from an EMBL/GenBank/DDBJ whole genome shotgun (WGS) entry which is preliminary data.</text>
</comment>
<dbReference type="Proteomes" id="UP000656042">
    <property type="component" value="Unassembled WGS sequence"/>
</dbReference>
<dbReference type="EMBL" id="BMMX01000071">
    <property type="protein sequence ID" value="GGL19794.1"/>
    <property type="molecule type" value="Genomic_DNA"/>
</dbReference>
<evidence type="ECO:0000313" key="3">
    <source>
        <dbReference type="Proteomes" id="UP000656042"/>
    </source>
</evidence>
<dbReference type="Gene3D" id="3.40.630.30">
    <property type="match status" value="1"/>
</dbReference>
<name>A0A8J3C8T5_9ACTN</name>
<sequence>MWAASRDLGRGCPPGTLGARTCARHNGAVISVRRAGSADADQLMSLRAVMLADLGRTTSGDRDWRRAGIALARELLGRGDVAAYVVDRPDGDGLAACVTGQIDQRLPGPRDPAGLRGYVYNVATLPAYRRRGYSRACMSALLAWFAARDVGVVDLRASAAGEPLYASLGFRRTADPAMRLHLPPA</sequence>
<keyword evidence="3" id="KW-1185">Reference proteome</keyword>
<dbReference type="InterPro" id="IPR016181">
    <property type="entry name" value="Acyl_CoA_acyltransferase"/>
</dbReference>
<gene>
    <name evidence="2" type="ORF">GCM10012284_63000</name>
</gene>
<accession>A0A8J3C8T5</accession>
<reference evidence="2" key="1">
    <citation type="journal article" date="2014" name="Int. J. Syst. Evol. Microbiol.">
        <title>Complete genome sequence of Corynebacterium casei LMG S-19264T (=DSM 44701T), isolated from a smear-ripened cheese.</title>
        <authorList>
            <consortium name="US DOE Joint Genome Institute (JGI-PGF)"/>
            <person name="Walter F."/>
            <person name="Albersmeier A."/>
            <person name="Kalinowski J."/>
            <person name="Ruckert C."/>
        </authorList>
    </citation>
    <scope>NUCLEOTIDE SEQUENCE</scope>
    <source>
        <strain evidence="2">CGMCC 4.7299</strain>
    </source>
</reference>
<evidence type="ECO:0000259" key="1">
    <source>
        <dbReference type="PROSITE" id="PS51186"/>
    </source>
</evidence>
<dbReference type="AlphaFoldDB" id="A0A8J3C8T5"/>
<proteinExistence type="predicted"/>
<dbReference type="PROSITE" id="PS51186">
    <property type="entry name" value="GNAT"/>
    <property type="match status" value="1"/>
</dbReference>
<reference evidence="2" key="2">
    <citation type="submission" date="2020-09" db="EMBL/GenBank/DDBJ databases">
        <authorList>
            <person name="Sun Q."/>
            <person name="Zhou Y."/>
        </authorList>
    </citation>
    <scope>NUCLEOTIDE SEQUENCE</scope>
    <source>
        <strain evidence="2">CGMCC 4.7299</strain>
    </source>
</reference>
<protein>
    <submittedName>
        <fullName evidence="2">N-acetyltransferase</fullName>
    </submittedName>
</protein>